<proteinExistence type="predicted"/>
<accession>A0A2C9XSC8</accession>
<dbReference type="EMBL" id="NGMO01000001">
    <property type="protein sequence ID" value="OTP12617.1"/>
    <property type="molecule type" value="Genomic_DNA"/>
</dbReference>
<keyword evidence="1" id="KW-1133">Transmembrane helix</keyword>
<gene>
    <name evidence="2" type="ORF">A5844_000850</name>
</gene>
<reference evidence="2 3" key="1">
    <citation type="submission" date="2017-05" db="EMBL/GenBank/DDBJ databases">
        <title>The Genome Sequence of Enterococcus sp. 10A9_DIV0425.</title>
        <authorList>
            <consortium name="The Broad Institute Genomics Platform"/>
            <consortium name="The Broad Institute Genomic Center for Infectious Diseases"/>
            <person name="Earl A."/>
            <person name="Manson A."/>
            <person name="Schwartman J."/>
            <person name="Gilmore M."/>
            <person name="Abouelleil A."/>
            <person name="Cao P."/>
            <person name="Chapman S."/>
            <person name="Cusick C."/>
            <person name="Shea T."/>
            <person name="Young S."/>
            <person name="Neafsey D."/>
            <person name="Nusbaum C."/>
            <person name="Birren B."/>
        </authorList>
    </citation>
    <scope>NUCLEOTIDE SEQUENCE [LARGE SCALE GENOMIC DNA]</scope>
    <source>
        <strain evidence="2 3">10A9_DIV0425</strain>
    </source>
</reference>
<protein>
    <submittedName>
        <fullName evidence="2">Uncharacterized protein</fullName>
    </submittedName>
</protein>
<organism evidence="2 3">
    <name type="scientific">Candidatus Enterococcus wittei</name>
    <dbReference type="NCBI Taxonomy" id="1987383"/>
    <lineage>
        <taxon>Bacteria</taxon>
        <taxon>Bacillati</taxon>
        <taxon>Bacillota</taxon>
        <taxon>Bacilli</taxon>
        <taxon>Lactobacillales</taxon>
        <taxon>Enterococcaceae</taxon>
        <taxon>Enterococcus</taxon>
    </lineage>
</organism>
<keyword evidence="1" id="KW-0472">Membrane</keyword>
<keyword evidence="3" id="KW-1185">Reference proteome</keyword>
<evidence type="ECO:0000313" key="3">
    <source>
        <dbReference type="Proteomes" id="UP000194933"/>
    </source>
</evidence>
<feature type="transmembrane region" description="Helical" evidence="1">
    <location>
        <begin position="179"/>
        <end position="197"/>
    </location>
</feature>
<name>A0A2C9XSC8_9ENTE</name>
<feature type="transmembrane region" description="Helical" evidence="1">
    <location>
        <begin position="150"/>
        <end position="172"/>
    </location>
</feature>
<feature type="transmembrane region" description="Helical" evidence="1">
    <location>
        <begin position="217"/>
        <end position="240"/>
    </location>
</feature>
<dbReference type="STRING" id="1987383.A5844_000850"/>
<keyword evidence="1" id="KW-0812">Transmembrane</keyword>
<evidence type="ECO:0000313" key="2">
    <source>
        <dbReference type="EMBL" id="OTP12617.1"/>
    </source>
</evidence>
<sequence length="245" mass="28886">MKLVKTLRKIFLKFILTYGKKWWFVAAFFLLLYMINIKFVYTSIDFNEKKLISFLFSVHYPIIDFKDFELPYLWIIFHLFSMLGISFSIVDLLEKQSTYLLIRVKSKRILSVSILISVLEASLSYVFLFHFFVAVVVYNHHALSLSLVKYFVLLWLTVMIINYLCLAVYLIFSNSILSFMFSLLVITVASIADFKYFPLKSSLILDGQFNQYLTVDSYSWAVLSNILVIIILICTIDFFMKRHTF</sequence>
<feature type="transmembrane region" description="Helical" evidence="1">
    <location>
        <begin position="72"/>
        <end position="93"/>
    </location>
</feature>
<comment type="caution">
    <text evidence="2">The sequence shown here is derived from an EMBL/GenBank/DDBJ whole genome shotgun (WGS) entry which is preliminary data.</text>
</comment>
<feature type="transmembrane region" description="Helical" evidence="1">
    <location>
        <begin position="114"/>
        <end position="138"/>
    </location>
</feature>
<dbReference type="Proteomes" id="UP000194933">
    <property type="component" value="Unassembled WGS sequence"/>
</dbReference>
<dbReference type="AlphaFoldDB" id="A0A2C9XSC8"/>
<feature type="transmembrane region" description="Helical" evidence="1">
    <location>
        <begin position="21"/>
        <end position="41"/>
    </location>
</feature>
<evidence type="ECO:0000256" key="1">
    <source>
        <dbReference type="SAM" id="Phobius"/>
    </source>
</evidence>